<keyword evidence="2" id="KW-1185">Reference proteome</keyword>
<sequence>MKNIFTFLLILISTSILGQTKYELGYYIDQSGNKIEGEISEIRADKFPSEFYIKKDNQQIKMETKFVNEISYGAVYFVKKRFKFDPSVRYEIGNLDFNKNLNLVETEDFLQRLVDGQYTLYRYIHNGVASYFYQRGDNEITTLIYKKYRGKNYTINENNDFKVQLLHDVKNNKYNNLDDYFTLRYTQENLEDYFKEANGISFNRLKKQKVLFNFFVGYSMHTMDLNFLSNIDQKTHNGLTVMPELEFMFNRFAINPTSFYVNGKLHTFKSEFIEEYVRENWHHTVDYKSLYVSIGAKQYFMSSPNIQFYGKFGVGINNPIKYKINSPEEARRLRLIVLDRFAGGINTGLGAKLFNSILVEVNYDFVFNTLYINKNTALNFKIGYTF</sequence>
<dbReference type="InterPro" id="IPR011250">
    <property type="entry name" value="OMP/PagP_B-barrel"/>
</dbReference>
<gene>
    <name evidence="1" type="ORF">NPX36_06845</name>
</gene>
<dbReference type="RefSeq" id="WP_257500662.1">
    <property type="nucleotide sequence ID" value="NZ_CP102382.1"/>
</dbReference>
<proteinExistence type="predicted"/>
<evidence type="ECO:0000313" key="2">
    <source>
        <dbReference type="Proteomes" id="UP001317001"/>
    </source>
</evidence>
<name>A0ABY5NVY5_9FLAO</name>
<evidence type="ECO:0008006" key="3">
    <source>
        <dbReference type="Google" id="ProtNLM"/>
    </source>
</evidence>
<protein>
    <recommendedName>
        <fullName evidence="3">Outer membrane protein beta-barrel domain-containing protein</fullName>
    </recommendedName>
</protein>
<reference evidence="1 2" key="1">
    <citation type="submission" date="2022-08" db="EMBL/GenBank/DDBJ databases">
        <title>Myroides zhujiangensis sp. nov., a novel bacterium isolated from sediment in the Pearl River Estuary.</title>
        <authorList>
            <person name="Cui L."/>
        </authorList>
    </citation>
    <scope>NUCLEOTIDE SEQUENCE [LARGE SCALE GENOMIC DNA]</scope>
    <source>
        <strain evidence="1 2">SCSIO 72103</strain>
    </source>
</reference>
<organism evidence="1 2">
    <name type="scientific">Paenimyroides aestuarii</name>
    <dbReference type="NCBI Taxonomy" id="2968490"/>
    <lineage>
        <taxon>Bacteria</taxon>
        <taxon>Pseudomonadati</taxon>
        <taxon>Bacteroidota</taxon>
        <taxon>Flavobacteriia</taxon>
        <taxon>Flavobacteriales</taxon>
        <taxon>Flavobacteriaceae</taxon>
        <taxon>Paenimyroides</taxon>
    </lineage>
</organism>
<accession>A0ABY5NVY5</accession>
<dbReference type="EMBL" id="CP102382">
    <property type="protein sequence ID" value="UUV22751.1"/>
    <property type="molecule type" value="Genomic_DNA"/>
</dbReference>
<evidence type="ECO:0000313" key="1">
    <source>
        <dbReference type="EMBL" id="UUV22751.1"/>
    </source>
</evidence>
<dbReference type="SUPFAM" id="SSF56925">
    <property type="entry name" value="OMPA-like"/>
    <property type="match status" value="1"/>
</dbReference>
<dbReference type="Proteomes" id="UP001317001">
    <property type="component" value="Chromosome"/>
</dbReference>